<keyword evidence="7 8" id="KW-0539">Nucleus</keyword>
<keyword evidence="9" id="KW-1133">Transmembrane helix</keyword>
<dbReference type="PANTHER" id="PTHR13152">
    <property type="entry name" value="TFIIH, POLYPEPTIDE 4"/>
    <property type="match status" value="1"/>
</dbReference>
<dbReference type="GO" id="GO:0005675">
    <property type="term" value="C:transcription factor TFIIH holo complex"/>
    <property type="evidence" value="ECO:0007669"/>
    <property type="project" value="TreeGrafter"/>
</dbReference>
<dbReference type="GO" id="GO:0000439">
    <property type="term" value="C:transcription factor TFIIH core complex"/>
    <property type="evidence" value="ECO:0007669"/>
    <property type="project" value="InterPro"/>
</dbReference>
<sequence>LEQSKMNSTHKVPQTFLNYLSQLPSGILNKLYESAVACTGIYRYLPSVAQQIVMRLSLVSSGTTIADIEGWMVDEKKDILHESLKYLRQLHILQECNLSSIESVVLNRVFAKNLRLALLCKDTICFKTVTVDPKHQKSFADLDSYASERWESVLKYLALPSAQSEKSVSVETKRVLQDSGLIQLCDSKMQLTSDGFQFILYDRRQQLWTYLLHYLAQLEKKGSPVHDCIMLILQACLGSHRAAYSTENLTEAALNFIQHLREIGLVHQRKRSAGWFYYTPLISVLTGLKSSSSSSKEGFLIVETNFRVYCYTDSVLDLAIISTFCEPLYRFPNLVACILNRESVRRAFQVNIPAGQIIQYLFSNAHKNMQKQTPTIPSTVTDQIKLWEMERDRFKFDPGVMYSNFFSDTDYITIRDYAKDLGVLLCEHEANRALVVSADGHEQSNQFLTLFTSDSKKHTINLVSVSEVKNDQLKQHGEKNTHCSSISLRFFISSLSAACKGSSYQRIRKLSDNCSDRSNSVSVVNTTLLFEKKLSLILFFVLLFLFATLEFCPTLILFYFFLVCGSLNFLSQSIACWLIDASDFLLRMADTAVIEALRKPSKFRNLKEVQLVYFFLRRLDVFRGVDDQTLRTICQSARYEQFQQAGKFLYKKGQRSFCWYILLSGAVFCDGRIYLPVERYGE</sequence>
<keyword evidence="9" id="KW-0812">Transmembrane</keyword>
<keyword evidence="3 8" id="KW-0227">DNA damage</keyword>
<comment type="similarity">
    <text evidence="2 8">Belongs to the TFB2 family.</text>
</comment>
<evidence type="ECO:0000313" key="11">
    <source>
        <dbReference type="EMBL" id="KRY10574.1"/>
    </source>
</evidence>
<dbReference type="Pfam" id="PF03849">
    <property type="entry name" value="Tfb2"/>
    <property type="match status" value="1"/>
</dbReference>
<evidence type="ECO:0000256" key="6">
    <source>
        <dbReference type="ARBA" id="ARBA00023204"/>
    </source>
</evidence>
<proteinExistence type="inferred from homology"/>
<evidence type="ECO:0000259" key="10">
    <source>
        <dbReference type="PROSITE" id="PS50042"/>
    </source>
</evidence>
<dbReference type="PANTHER" id="PTHR13152:SF0">
    <property type="entry name" value="GENERAL TRANSCRIPTION FACTOR IIH SUBUNIT 4"/>
    <property type="match status" value="1"/>
</dbReference>
<evidence type="ECO:0000256" key="3">
    <source>
        <dbReference type="ARBA" id="ARBA00022763"/>
    </source>
</evidence>
<feature type="transmembrane region" description="Helical" evidence="9">
    <location>
        <begin position="657"/>
        <end position="675"/>
    </location>
</feature>
<dbReference type="Gene3D" id="3.30.70.2610">
    <property type="match status" value="1"/>
</dbReference>
<comment type="caution">
    <text evidence="11">The sequence shown here is derived from an EMBL/GenBank/DDBJ whole genome shotgun (WGS) entry which is preliminary data.</text>
</comment>
<dbReference type="Pfam" id="PF18307">
    <property type="entry name" value="Tfb2_C"/>
    <property type="match status" value="1"/>
</dbReference>
<keyword evidence="12" id="KW-1185">Reference proteome</keyword>
<name>A0A0V0ZDX5_9BILA</name>
<reference evidence="11 12" key="1">
    <citation type="submission" date="2015-01" db="EMBL/GenBank/DDBJ databases">
        <title>Evolution of Trichinella species and genotypes.</title>
        <authorList>
            <person name="Korhonen P.K."/>
            <person name="Edoardo P."/>
            <person name="Giuseppe L.R."/>
            <person name="Gasser R.B."/>
        </authorList>
    </citation>
    <scope>NUCLEOTIDE SEQUENCE [LARGE SCALE GENOMIC DNA]</scope>
    <source>
        <strain evidence="11">ISS2496</strain>
    </source>
</reference>
<evidence type="ECO:0000256" key="5">
    <source>
        <dbReference type="ARBA" id="ARBA00023163"/>
    </source>
</evidence>
<dbReference type="GO" id="GO:0001671">
    <property type="term" value="F:ATPase activator activity"/>
    <property type="evidence" value="ECO:0007669"/>
    <property type="project" value="InterPro"/>
</dbReference>
<dbReference type="GO" id="GO:0003690">
    <property type="term" value="F:double-stranded DNA binding"/>
    <property type="evidence" value="ECO:0007669"/>
    <property type="project" value="TreeGrafter"/>
</dbReference>
<feature type="domain" description="Cyclic nucleotide-binding" evidence="10">
    <location>
        <begin position="621"/>
        <end position="667"/>
    </location>
</feature>
<evidence type="ECO:0000256" key="9">
    <source>
        <dbReference type="SAM" id="Phobius"/>
    </source>
</evidence>
<evidence type="ECO:0000256" key="7">
    <source>
        <dbReference type="ARBA" id="ARBA00023242"/>
    </source>
</evidence>
<gene>
    <name evidence="11" type="primary">pxf-1</name>
    <name evidence="11" type="ORF">T12_11538</name>
</gene>
<comment type="subcellular location">
    <subcellularLocation>
        <location evidence="1 8">Nucleus</location>
    </subcellularLocation>
</comment>
<keyword evidence="6 8" id="KW-0234">DNA repair</keyword>
<dbReference type="PROSITE" id="PS50042">
    <property type="entry name" value="CNMP_BINDING_3"/>
    <property type="match status" value="1"/>
</dbReference>
<accession>A0A0V0ZDX5</accession>
<evidence type="ECO:0000256" key="2">
    <source>
        <dbReference type="ARBA" id="ARBA00007132"/>
    </source>
</evidence>
<comment type="function">
    <text evidence="8">Component of the general transcription and DNA repair factor IIH (TFIIH) core complex which is involved in general and transcription-coupled nucleotide excision repair (NER) of damaged DNA.</text>
</comment>
<organism evidence="11 12">
    <name type="scientific">Trichinella patagoniensis</name>
    <dbReference type="NCBI Taxonomy" id="990121"/>
    <lineage>
        <taxon>Eukaryota</taxon>
        <taxon>Metazoa</taxon>
        <taxon>Ecdysozoa</taxon>
        <taxon>Nematoda</taxon>
        <taxon>Enoplea</taxon>
        <taxon>Dorylaimia</taxon>
        <taxon>Trichinellida</taxon>
        <taxon>Trichinellidae</taxon>
        <taxon>Trichinella</taxon>
    </lineage>
</organism>
<evidence type="ECO:0000256" key="1">
    <source>
        <dbReference type="ARBA" id="ARBA00004123"/>
    </source>
</evidence>
<dbReference type="InterPro" id="IPR004598">
    <property type="entry name" value="TFIIH_p52/Tfb2"/>
</dbReference>
<dbReference type="SUPFAM" id="SSF51206">
    <property type="entry name" value="cAMP-binding domain-like"/>
    <property type="match status" value="1"/>
</dbReference>
<evidence type="ECO:0000256" key="8">
    <source>
        <dbReference type="RuleBase" id="RU364024"/>
    </source>
</evidence>
<dbReference type="InterPro" id="IPR014710">
    <property type="entry name" value="RmlC-like_jellyroll"/>
</dbReference>
<keyword evidence="4 8" id="KW-0805">Transcription regulation</keyword>
<dbReference type="InterPro" id="IPR018490">
    <property type="entry name" value="cNMP-bd_dom_sf"/>
</dbReference>
<dbReference type="EMBL" id="JYDQ01000225">
    <property type="protein sequence ID" value="KRY10574.1"/>
    <property type="molecule type" value="Genomic_DNA"/>
</dbReference>
<keyword evidence="5 8" id="KW-0804">Transcription</keyword>
<dbReference type="Gene3D" id="2.60.120.10">
    <property type="entry name" value="Jelly Rolls"/>
    <property type="match status" value="1"/>
</dbReference>
<dbReference type="Proteomes" id="UP000054783">
    <property type="component" value="Unassembled WGS sequence"/>
</dbReference>
<dbReference type="AlphaFoldDB" id="A0A0V0ZDX5"/>
<evidence type="ECO:0000313" key="12">
    <source>
        <dbReference type="Proteomes" id="UP000054783"/>
    </source>
</evidence>
<protein>
    <recommendedName>
        <fullName evidence="8">General transcription factor IIH subunit 4</fullName>
    </recommendedName>
</protein>
<dbReference type="InterPro" id="IPR040662">
    <property type="entry name" value="Tfb2_C"/>
</dbReference>
<dbReference type="NCBIfam" id="TIGR00625">
    <property type="entry name" value="tfb2"/>
    <property type="match status" value="1"/>
</dbReference>
<evidence type="ECO:0000256" key="4">
    <source>
        <dbReference type="ARBA" id="ARBA00023015"/>
    </source>
</evidence>
<feature type="non-terminal residue" evidence="11">
    <location>
        <position position="1"/>
    </location>
</feature>
<keyword evidence="9" id="KW-0472">Membrane</keyword>
<dbReference type="InterPro" id="IPR000595">
    <property type="entry name" value="cNMP-bd_dom"/>
</dbReference>
<dbReference type="GO" id="GO:0006289">
    <property type="term" value="P:nucleotide-excision repair"/>
    <property type="evidence" value="ECO:0007669"/>
    <property type="project" value="InterPro"/>
</dbReference>
<feature type="transmembrane region" description="Helical" evidence="9">
    <location>
        <begin position="534"/>
        <end position="551"/>
    </location>
</feature>